<proteinExistence type="predicted"/>
<dbReference type="Proteomes" id="UP000001554">
    <property type="component" value="Chromosome 12"/>
</dbReference>
<dbReference type="OrthoDB" id="687730at2759"/>
<dbReference type="InterPro" id="IPR051266">
    <property type="entry name" value="CLCR"/>
</dbReference>
<dbReference type="PANTHER" id="PTHR10579:SF177">
    <property type="entry name" value="CALCIUM-ACTIVATED CHLORIDE CHANNEL REGULATOR 4-LIKE PROTEIN"/>
    <property type="match status" value="1"/>
</dbReference>
<dbReference type="KEGG" id="bfo:118427481"/>
<dbReference type="PROSITE" id="PS50234">
    <property type="entry name" value="VWFA"/>
    <property type="match status" value="1"/>
</dbReference>
<dbReference type="CDD" id="cd00198">
    <property type="entry name" value="vWFA"/>
    <property type="match status" value="1"/>
</dbReference>
<feature type="signal peptide" evidence="2">
    <location>
        <begin position="1"/>
        <end position="22"/>
    </location>
</feature>
<feature type="domain" description="VWFA" evidence="3">
    <location>
        <begin position="326"/>
        <end position="497"/>
    </location>
</feature>
<dbReference type="SUPFAM" id="SSF53300">
    <property type="entry name" value="vWA-like"/>
    <property type="match status" value="1"/>
</dbReference>
<dbReference type="AlphaFoldDB" id="A0A9J7M4M1"/>
<feature type="transmembrane region" description="Helical" evidence="1">
    <location>
        <begin position="907"/>
        <end position="930"/>
    </location>
</feature>
<name>A0A9J7M4M1_BRAFL</name>
<dbReference type="RefSeq" id="XP_035693194.1">
    <property type="nucleotide sequence ID" value="XM_035837301.1"/>
</dbReference>
<keyword evidence="4" id="KW-1185">Reference proteome</keyword>
<reference evidence="5" key="2">
    <citation type="submission" date="2025-08" db="UniProtKB">
        <authorList>
            <consortium name="RefSeq"/>
        </authorList>
    </citation>
    <scope>IDENTIFICATION</scope>
    <source>
        <strain evidence="5">S238N-H82</strain>
        <tissue evidence="5">Testes</tissue>
    </source>
</reference>
<dbReference type="Gene3D" id="3.40.50.410">
    <property type="entry name" value="von Willebrand factor, type A domain"/>
    <property type="match status" value="1"/>
</dbReference>
<dbReference type="NCBIfam" id="NF041940">
    <property type="entry name" value="choice_anch_X"/>
    <property type="match status" value="1"/>
</dbReference>
<evidence type="ECO:0000313" key="4">
    <source>
        <dbReference type="Proteomes" id="UP000001554"/>
    </source>
</evidence>
<evidence type="ECO:0000259" key="3">
    <source>
        <dbReference type="PROSITE" id="PS50234"/>
    </source>
</evidence>
<keyword evidence="1" id="KW-1133">Transmembrane helix</keyword>
<feature type="chain" id="PRO_5039891843" evidence="2">
    <location>
        <begin position="23"/>
        <end position="959"/>
    </location>
</feature>
<dbReference type="InterPro" id="IPR036465">
    <property type="entry name" value="vWFA_dom_sf"/>
</dbReference>
<protein>
    <submittedName>
        <fullName evidence="5">Calcium-activated chloride channel regulator 1-like</fullName>
    </submittedName>
</protein>
<organism evidence="4 5">
    <name type="scientific">Branchiostoma floridae</name>
    <name type="common">Florida lancelet</name>
    <name type="synonym">Amphioxus</name>
    <dbReference type="NCBI Taxonomy" id="7739"/>
    <lineage>
        <taxon>Eukaryota</taxon>
        <taxon>Metazoa</taxon>
        <taxon>Chordata</taxon>
        <taxon>Cephalochordata</taxon>
        <taxon>Leptocardii</taxon>
        <taxon>Amphioxiformes</taxon>
        <taxon>Branchiostomatidae</taxon>
        <taxon>Branchiostoma</taxon>
    </lineage>
</organism>
<accession>A0A9J7M4M1</accession>
<evidence type="ECO:0000256" key="1">
    <source>
        <dbReference type="SAM" id="Phobius"/>
    </source>
</evidence>
<dbReference type="SMART" id="SM00327">
    <property type="entry name" value="VWA"/>
    <property type="match status" value="1"/>
</dbReference>
<reference evidence="4" key="1">
    <citation type="journal article" date="2020" name="Nat. Ecol. Evol.">
        <title>Deeply conserved synteny resolves early events in vertebrate evolution.</title>
        <authorList>
            <person name="Simakov O."/>
            <person name="Marletaz F."/>
            <person name="Yue J.X."/>
            <person name="O'Connell B."/>
            <person name="Jenkins J."/>
            <person name="Brandt A."/>
            <person name="Calef R."/>
            <person name="Tung C.H."/>
            <person name="Huang T.K."/>
            <person name="Schmutz J."/>
            <person name="Satoh N."/>
            <person name="Yu J.K."/>
            <person name="Putnam N.H."/>
            <person name="Green R.E."/>
            <person name="Rokhsar D.S."/>
        </authorList>
    </citation>
    <scope>NUCLEOTIDE SEQUENCE [LARGE SCALE GENOMIC DNA]</scope>
    <source>
        <strain evidence="4">S238N-H82</strain>
    </source>
</reference>
<dbReference type="GeneID" id="118427481"/>
<dbReference type="InterPro" id="IPR013642">
    <property type="entry name" value="CLCA_N"/>
</dbReference>
<evidence type="ECO:0000256" key="2">
    <source>
        <dbReference type="SAM" id="SignalP"/>
    </source>
</evidence>
<keyword evidence="1" id="KW-0812">Transmembrane</keyword>
<dbReference type="InterPro" id="IPR002035">
    <property type="entry name" value="VWF_A"/>
</dbReference>
<evidence type="ECO:0000313" key="5">
    <source>
        <dbReference type="RefSeq" id="XP_035693194.1"/>
    </source>
</evidence>
<dbReference type="PANTHER" id="PTHR10579">
    <property type="entry name" value="CALCIUM-ACTIVATED CHLORIDE CHANNEL REGULATOR"/>
    <property type="match status" value="1"/>
</dbReference>
<sequence>MAKMAAVSLILLLSAFVWHSQAVFNRPNEIKLENNEYTDVLVAIHKDVPEDQRIVDRLKEIFTEASRDLYVATNNRAFFKQVKILIPNTWSKKPEYLPAGTETFERANVRVDVPNPLYGDNPYVQQKGGCGEGGDYMHLTPQYVVDKPYGEMYWGPNGKTFVHEWGHLRWGLFDEYGFDGATGESYPHFYRASVGGVEPTRCSAKVAGNSQHMVTGAPCQLIPATGVYEPECRFYPDFSGNRATASYMFMHFLSEVTGFCHSDPEGDPLSYHNREAPNKHNSVCGGQSAWDVMNKHQDFAGGANRPRAVETTDPDFVLLQQSDFFRIVLVLDVSGSMQGEPIRRLNQVARRFICSTVFFGTSVGVVTFSEDASIDHPVVSVNSPAVRNDLIAAVPTSTGGATCIGCGLLKGIEALEDVGPPQGGVLLLVTDGEENRDPRISDVIPELITKRVIVATIAFSRGADPLLQSLALRTGGLSFFSGIHDSTALDNAFSATFEATAGGKGVKLLSEDKIITGRQTYANHVYVDNTVGENTTFSISWLDGRRPTVTVETPLGLVITEGNPIYDVTSDTITIEIPGTAMPGKWAYNITNNGPDEQNITVIVTSNPLNNNEPITVTAQVSTVSLDYSSSRPTALKIYASVRRGYLPVIGAVVKVLIEKPPHDQVEEITLLDNGAGADGARNDGIYSRYFFGFTANGRYGVSVKVDNTQGDAGYIVINRARSSGAPPLNPDTGYTSGGNVQQEPLEQFQRMTTGGVFEVDGVPSGGVSTRDMLPPSRVDDLAVVEVSYADATVTLRWTALGDDFDQGGPAHYVEIRYGHHFDQLADDFHGSASVNHSQVLQGSLTSPPEPGSAQTIVILVPDRGDNVTFVFAVRMCDEADNCGDPSNIVSANLEFIPEPVYVNDTVAWAIVGCALGVAVLATILALFYCKVWKPRSIKPAKSAQLASANDNPAFVPTV</sequence>
<dbReference type="Pfam" id="PF00092">
    <property type="entry name" value="VWA"/>
    <property type="match status" value="1"/>
</dbReference>
<keyword evidence="2" id="KW-0732">Signal</keyword>
<dbReference type="OMA" id="FQAITHD"/>
<dbReference type="Pfam" id="PF08434">
    <property type="entry name" value="CLCA"/>
    <property type="match status" value="1"/>
</dbReference>
<gene>
    <name evidence="5" type="primary">LOC118427481</name>
</gene>
<keyword evidence="1" id="KW-0472">Membrane</keyword>